<gene>
    <name evidence="1" type="ORF">LTR37_020740</name>
</gene>
<evidence type="ECO:0000313" key="2">
    <source>
        <dbReference type="Proteomes" id="UP001281147"/>
    </source>
</evidence>
<comment type="caution">
    <text evidence="1">The sequence shown here is derived from an EMBL/GenBank/DDBJ whole genome shotgun (WGS) entry which is preliminary data.</text>
</comment>
<proteinExistence type="predicted"/>
<evidence type="ECO:0000313" key="1">
    <source>
        <dbReference type="EMBL" id="KAK3681944.1"/>
    </source>
</evidence>
<accession>A0ACC3MC93</accession>
<sequence length="144" mass="15882">MGICSSCLGLNRHPSQDNDETGPLLEDQQAEYGGIGGGDAPQPDEEELRREREALDQITTEATDNMIDVLHPGTSDSMSQHFAHGGSQRSWHPKDDYSEEGEEDEESAWLQSVQAAGTEDIKGLQTGDLTMDIGQLREERSRRP</sequence>
<reference evidence="1" key="1">
    <citation type="submission" date="2023-07" db="EMBL/GenBank/DDBJ databases">
        <title>Black Yeasts Isolated from many extreme environments.</title>
        <authorList>
            <person name="Coleine C."/>
            <person name="Stajich J.E."/>
            <person name="Selbmann L."/>
        </authorList>
    </citation>
    <scope>NUCLEOTIDE SEQUENCE</scope>
    <source>
        <strain evidence="1">CCFEE 5714</strain>
    </source>
</reference>
<keyword evidence="2" id="KW-1185">Reference proteome</keyword>
<dbReference type="EMBL" id="JAUTXU010000386">
    <property type="protein sequence ID" value="KAK3681944.1"/>
    <property type="molecule type" value="Genomic_DNA"/>
</dbReference>
<name>A0ACC3MC93_9PEZI</name>
<protein>
    <submittedName>
        <fullName evidence="1">Uncharacterized protein</fullName>
    </submittedName>
</protein>
<organism evidence="1 2">
    <name type="scientific">Vermiconidia calcicola</name>
    <dbReference type="NCBI Taxonomy" id="1690605"/>
    <lineage>
        <taxon>Eukaryota</taxon>
        <taxon>Fungi</taxon>
        <taxon>Dikarya</taxon>
        <taxon>Ascomycota</taxon>
        <taxon>Pezizomycotina</taxon>
        <taxon>Dothideomycetes</taxon>
        <taxon>Dothideomycetidae</taxon>
        <taxon>Mycosphaerellales</taxon>
        <taxon>Extremaceae</taxon>
        <taxon>Vermiconidia</taxon>
    </lineage>
</organism>
<dbReference type="Proteomes" id="UP001281147">
    <property type="component" value="Unassembled WGS sequence"/>
</dbReference>